<name>A0A926GH82_9RHOB</name>
<dbReference type="InterPro" id="IPR037523">
    <property type="entry name" value="VOC_core"/>
</dbReference>
<feature type="domain" description="VOC" evidence="1">
    <location>
        <begin position="1"/>
        <end position="126"/>
    </location>
</feature>
<gene>
    <name evidence="2" type="ORF">H4P12_18205</name>
</gene>
<dbReference type="InterPro" id="IPR004360">
    <property type="entry name" value="Glyas_Fos-R_dOase_dom"/>
</dbReference>
<dbReference type="PROSITE" id="PS51819">
    <property type="entry name" value="VOC"/>
    <property type="match status" value="1"/>
</dbReference>
<dbReference type="Gene3D" id="3.10.180.10">
    <property type="entry name" value="2,3-Dihydroxybiphenyl 1,2-Dioxygenase, domain 1"/>
    <property type="match status" value="1"/>
</dbReference>
<reference evidence="2" key="1">
    <citation type="submission" date="2020-08" db="EMBL/GenBank/DDBJ databases">
        <title>Paracoccus amoyensis sp. nov., isolated from the surface seawater at coast of Xiamen, Fujian.</title>
        <authorList>
            <person name="Lyu L."/>
        </authorList>
    </citation>
    <scope>NUCLEOTIDE SEQUENCE</scope>
    <source>
        <strain evidence="2">11-3</strain>
    </source>
</reference>
<sequence>MIDHIGFTVSNLDLSRTFYDRAFAPLGIRLLMEVTEEMTGGHGAHLGFGRDENPFFWIGTGKAPSTNVHVAVSANDRAAVEAFYTAAINAGGQDNGGPGLRPHYSPDYYAAFVLDPDGNNIEAVFHGGFTS</sequence>
<dbReference type="CDD" id="cd07262">
    <property type="entry name" value="VOC_like"/>
    <property type="match status" value="1"/>
</dbReference>
<dbReference type="RefSeq" id="WP_187795058.1">
    <property type="nucleotide sequence ID" value="NZ_JACOQL010000010.1"/>
</dbReference>
<comment type="caution">
    <text evidence="2">The sequence shown here is derived from an EMBL/GenBank/DDBJ whole genome shotgun (WGS) entry which is preliminary data.</text>
</comment>
<organism evidence="2 3">
    <name type="scientific">Paracoccus amoyensis</name>
    <dbReference type="NCBI Taxonomy" id="2760093"/>
    <lineage>
        <taxon>Bacteria</taxon>
        <taxon>Pseudomonadati</taxon>
        <taxon>Pseudomonadota</taxon>
        <taxon>Alphaproteobacteria</taxon>
        <taxon>Rhodobacterales</taxon>
        <taxon>Paracoccaceae</taxon>
        <taxon>Paracoccus</taxon>
    </lineage>
</organism>
<evidence type="ECO:0000313" key="3">
    <source>
        <dbReference type="Proteomes" id="UP000608594"/>
    </source>
</evidence>
<dbReference type="PANTHER" id="PTHR35006">
    <property type="entry name" value="GLYOXALASE FAMILY PROTEIN (AFU_ORTHOLOGUE AFUA_5G14830)"/>
    <property type="match status" value="1"/>
</dbReference>
<dbReference type="InterPro" id="IPR029068">
    <property type="entry name" value="Glyas_Bleomycin-R_OHBP_Dase"/>
</dbReference>
<accession>A0A926GH82</accession>
<dbReference type="PANTHER" id="PTHR35006:SF2">
    <property type="entry name" value="GLYOXALASE FAMILY PROTEIN (AFU_ORTHOLOGUE AFUA_5G14830)"/>
    <property type="match status" value="1"/>
</dbReference>
<protein>
    <submittedName>
        <fullName evidence="2">VOC family protein</fullName>
    </submittedName>
</protein>
<dbReference type="Pfam" id="PF00903">
    <property type="entry name" value="Glyoxalase"/>
    <property type="match status" value="1"/>
</dbReference>
<evidence type="ECO:0000259" key="1">
    <source>
        <dbReference type="PROSITE" id="PS51819"/>
    </source>
</evidence>
<dbReference type="SUPFAM" id="SSF54593">
    <property type="entry name" value="Glyoxalase/Bleomycin resistance protein/Dihydroxybiphenyl dioxygenase"/>
    <property type="match status" value="1"/>
</dbReference>
<proteinExistence type="predicted"/>
<dbReference type="EMBL" id="JACOQL010000010">
    <property type="protein sequence ID" value="MBC9248596.1"/>
    <property type="molecule type" value="Genomic_DNA"/>
</dbReference>
<dbReference type="AlphaFoldDB" id="A0A926GH82"/>
<keyword evidence="3" id="KW-1185">Reference proteome</keyword>
<evidence type="ECO:0000313" key="2">
    <source>
        <dbReference type="EMBL" id="MBC9248596.1"/>
    </source>
</evidence>
<dbReference type="Proteomes" id="UP000608594">
    <property type="component" value="Unassembled WGS sequence"/>
</dbReference>